<dbReference type="EMBL" id="CP059265">
    <property type="protein sequence ID" value="QLQ33539.1"/>
    <property type="molecule type" value="Genomic_DNA"/>
</dbReference>
<keyword evidence="1" id="KW-1133">Transmembrane helix</keyword>
<name>A0A7L6AWL6_9GAMM</name>
<reference evidence="2" key="1">
    <citation type="submission" date="2020-06" db="EMBL/GenBank/DDBJ databases">
        <title>Analysis procedures for assessing recovery of high quality, complete, closed genomes from Nanopore long read metagenome sequencing.</title>
        <authorList>
            <person name="Bessarab I."/>
            <person name="Arumugam K."/>
            <person name="Haryono M."/>
            <person name="Liu X."/>
            <person name="Roy S."/>
            <person name="Zuniga-Montanez R.E."/>
            <person name="Qiu G."/>
            <person name="Drautz-Moses D.I."/>
            <person name="Law Y.Y."/>
            <person name="Wuertz S."/>
            <person name="Lauro F.M."/>
            <person name="Huson D.H."/>
            <person name="Williams R.B."/>
        </authorList>
    </citation>
    <scope>NUCLEOTIDE SEQUENCE [LARGE SCALE GENOMIC DNA]</scope>
    <source>
        <strain evidence="2">SSD2</strain>
    </source>
</reference>
<dbReference type="KEGG" id="this:HZT40_20255"/>
<gene>
    <name evidence="2" type="ORF">HZT40_20255</name>
</gene>
<evidence type="ECO:0000313" key="2">
    <source>
        <dbReference type="EMBL" id="QLQ33539.1"/>
    </source>
</evidence>
<keyword evidence="3" id="KW-1185">Reference proteome</keyword>
<proteinExistence type="predicted"/>
<keyword evidence="1" id="KW-0472">Membrane</keyword>
<sequence length="125" mass="13782">MVAIVACFVAWAAYKLGFSKGWVKGYERGEQAGFAAGREDGMKAGLKAGIREHMISTLAEIPEAPGIHAELHQQARDEILTQLNTKPAAKPSPPPKTGFLLMIWQEFGGWLLLLLFALLLVYLFR</sequence>
<evidence type="ECO:0000256" key="1">
    <source>
        <dbReference type="SAM" id="Phobius"/>
    </source>
</evidence>
<organism evidence="2 3">
    <name type="scientific">Candidatus Thiothrix singaporensis</name>
    <dbReference type="NCBI Taxonomy" id="2799669"/>
    <lineage>
        <taxon>Bacteria</taxon>
        <taxon>Pseudomonadati</taxon>
        <taxon>Pseudomonadota</taxon>
        <taxon>Gammaproteobacteria</taxon>
        <taxon>Thiotrichales</taxon>
        <taxon>Thiotrichaceae</taxon>
        <taxon>Thiothrix</taxon>
    </lineage>
</organism>
<dbReference type="AlphaFoldDB" id="A0A7L6AWL6"/>
<accession>A0A7L6AWL6</accession>
<keyword evidence="1" id="KW-0812">Transmembrane</keyword>
<evidence type="ECO:0000313" key="3">
    <source>
        <dbReference type="Proteomes" id="UP000510621"/>
    </source>
</evidence>
<protein>
    <recommendedName>
        <fullName evidence="4">Flagellar assembly protein H</fullName>
    </recommendedName>
</protein>
<dbReference type="Proteomes" id="UP000510621">
    <property type="component" value="Chromosome"/>
</dbReference>
<feature type="transmembrane region" description="Helical" evidence="1">
    <location>
        <begin position="107"/>
        <end position="124"/>
    </location>
</feature>
<evidence type="ECO:0008006" key="4">
    <source>
        <dbReference type="Google" id="ProtNLM"/>
    </source>
</evidence>